<dbReference type="PROSITE" id="PS50850">
    <property type="entry name" value="MFS"/>
    <property type="match status" value="1"/>
</dbReference>
<dbReference type="GeneID" id="18764360"/>
<dbReference type="RefSeq" id="XP_007296314.1">
    <property type="nucleotide sequence ID" value="XM_007296252.1"/>
</dbReference>
<evidence type="ECO:0000313" key="9">
    <source>
        <dbReference type="Proteomes" id="UP000006753"/>
    </source>
</evidence>
<keyword evidence="2 6" id="KW-0812">Transmembrane</keyword>
<evidence type="ECO:0000256" key="1">
    <source>
        <dbReference type="ARBA" id="ARBA00004141"/>
    </source>
</evidence>
<dbReference type="PANTHER" id="PTHR23507">
    <property type="entry name" value="ZGC:174356"/>
    <property type="match status" value="1"/>
</dbReference>
<organism evidence="8 9">
    <name type="scientific">Marssonina brunnea f. sp. multigermtubi (strain MB_m1)</name>
    <name type="common">Marssonina leaf spot fungus</name>
    <dbReference type="NCBI Taxonomy" id="1072389"/>
    <lineage>
        <taxon>Eukaryota</taxon>
        <taxon>Fungi</taxon>
        <taxon>Dikarya</taxon>
        <taxon>Ascomycota</taxon>
        <taxon>Pezizomycotina</taxon>
        <taxon>Leotiomycetes</taxon>
        <taxon>Helotiales</taxon>
        <taxon>Drepanopezizaceae</taxon>
        <taxon>Drepanopeziza</taxon>
    </lineage>
</organism>
<keyword evidence="9" id="KW-1185">Reference proteome</keyword>
<feature type="transmembrane region" description="Helical" evidence="6">
    <location>
        <begin position="208"/>
        <end position="226"/>
    </location>
</feature>
<dbReference type="InterPro" id="IPR011701">
    <property type="entry name" value="MFS"/>
</dbReference>
<feature type="region of interest" description="Disordered" evidence="5">
    <location>
        <begin position="502"/>
        <end position="531"/>
    </location>
</feature>
<dbReference type="Proteomes" id="UP000006753">
    <property type="component" value="Unassembled WGS sequence"/>
</dbReference>
<evidence type="ECO:0000313" key="8">
    <source>
        <dbReference type="EMBL" id="EKD13342.1"/>
    </source>
</evidence>
<evidence type="ECO:0000256" key="6">
    <source>
        <dbReference type="SAM" id="Phobius"/>
    </source>
</evidence>
<evidence type="ECO:0000256" key="3">
    <source>
        <dbReference type="ARBA" id="ARBA00022989"/>
    </source>
</evidence>
<keyword evidence="3 6" id="KW-1133">Transmembrane helix</keyword>
<dbReference type="PANTHER" id="PTHR23507:SF1">
    <property type="entry name" value="FI18259P1-RELATED"/>
    <property type="match status" value="1"/>
</dbReference>
<dbReference type="Pfam" id="PF07690">
    <property type="entry name" value="MFS_1"/>
    <property type="match status" value="1"/>
</dbReference>
<dbReference type="OMA" id="FDWPLAK"/>
<dbReference type="AlphaFoldDB" id="K1WLZ5"/>
<dbReference type="GO" id="GO:0016020">
    <property type="term" value="C:membrane"/>
    <property type="evidence" value="ECO:0007669"/>
    <property type="project" value="UniProtKB-SubCell"/>
</dbReference>
<feature type="transmembrane region" description="Helical" evidence="6">
    <location>
        <begin position="170"/>
        <end position="196"/>
    </location>
</feature>
<feature type="transmembrane region" description="Helical" evidence="6">
    <location>
        <begin position="110"/>
        <end position="130"/>
    </location>
</feature>
<proteinExistence type="predicted"/>
<dbReference type="InParanoid" id="K1WLZ5"/>
<evidence type="ECO:0000256" key="5">
    <source>
        <dbReference type="SAM" id="MobiDB-lite"/>
    </source>
</evidence>
<feature type="region of interest" description="Disordered" evidence="5">
    <location>
        <begin position="1"/>
        <end position="29"/>
    </location>
</feature>
<dbReference type="HOGENOM" id="CLU_013756_0_0_1"/>
<dbReference type="OrthoDB" id="3026777at2759"/>
<dbReference type="SUPFAM" id="SSF103473">
    <property type="entry name" value="MFS general substrate transporter"/>
    <property type="match status" value="1"/>
</dbReference>
<feature type="transmembrane region" description="Helical" evidence="6">
    <location>
        <begin position="475"/>
        <end position="495"/>
    </location>
</feature>
<gene>
    <name evidence="8" type="ORF">MBM_08425</name>
</gene>
<name>K1WLZ5_MARBU</name>
<feature type="transmembrane region" description="Helical" evidence="6">
    <location>
        <begin position="238"/>
        <end position="257"/>
    </location>
</feature>
<feature type="transmembrane region" description="Helical" evidence="6">
    <location>
        <begin position="440"/>
        <end position="463"/>
    </location>
</feature>
<comment type="subcellular location">
    <subcellularLocation>
        <location evidence="1">Membrane</location>
        <topology evidence="1">Multi-pass membrane protein</topology>
    </subcellularLocation>
</comment>
<evidence type="ECO:0000256" key="2">
    <source>
        <dbReference type="ARBA" id="ARBA00022692"/>
    </source>
</evidence>
<evidence type="ECO:0000256" key="4">
    <source>
        <dbReference type="ARBA" id="ARBA00023136"/>
    </source>
</evidence>
<protein>
    <recommendedName>
        <fullName evidence="7">Major facilitator superfamily (MFS) profile domain-containing protein</fullName>
    </recommendedName>
</protein>
<feature type="transmembrane region" description="Helical" evidence="6">
    <location>
        <begin position="341"/>
        <end position="362"/>
    </location>
</feature>
<feature type="domain" description="Major facilitator superfamily (MFS) profile" evidence="7">
    <location>
        <begin position="54"/>
        <end position="501"/>
    </location>
</feature>
<keyword evidence="4 6" id="KW-0472">Membrane</keyword>
<evidence type="ECO:0000259" key="7">
    <source>
        <dbReference type="PROSITE" id="PS50850"/>
    </source>
</evidence>
<dbReference type="EMBL" id="JH921450">
    <property type="protein sequence ID" value="EKD13342.1"/>
    <property type="molecule type" value="Genomic_DNA"/>
</dbReference>
<accession>K1WLZ5</accession>
<dbReference type="GO" id="GO:0022857">
    <property type="term" value="F:transmembrane transporter activity"/>
    <property type="evidence" value="ECO:0007669"/>
    <property type="project" value="InterPro"/>
</dbReference>
<dbReference type="eggNOG" id="ENOG502SN7N">
    <property type="taxonomic scope" value="Eukaryota"/>
</dbReference>
<feature type="transmembrane region" description="Helical" evidence="6">
    <location>
        <begin position="46"/>
        <end position="66"/>
    </location>
</feature>
<dbReference type="KEGG" id="mbe:MBM_08425"/>
<dbReference type="InterPro" id="IPR020846">
    <property type="entry name" value="MFS_dom"/>
</dbReference>
<reference evidence="8 9" key="1">
    <citation type="journal article" date="2012" name="BMC Genomics">
        <title>Sequencing the genome of Marssonina brunnea reveals fungus-poplar co-evolution.</title>
        <authorList>
            <person name="Zhu S."/>
            <person name="Cao Y.-Z."/>
            <person name="Jiang C."/>
            <person name="Tan B.-Y."/>
            <person name="Wang Z."/>
            <person name="Feng S."/>
            <person name="Zhang L."/>
            <person name="Su X.-H."/>
            <person name="Brejova B."/>
            <person name="Vinar T."/>
            <person name="Xu M."/>
            <person name="Wang M.-X."/>
            <person name="Zhang S.-G."/>
            <person name="Huang M.-R."/>
            <person name="Wu R."/>
            <person name="Zhou Y."/>
        </authorList>
    </citation>
    <scope>NUCLEOTIDE SEQUENCE [LARGE SCALE GENOMIC DNA]</scope>
    <source>
        <strain evidence="8 9">MB_m1</strain>
    </source>
</reference>
<dbReference type="Gene3D" id="1.20.1250.20">
    <property type="entry name" value="MFS general substrate transporter like domains"/>
    <property type="match status" value="1"/>
</dbReference>
<feature type="transmembrane region" description="Helical" evidence="6">
    <location>
        <begin position="142"/>
        <end position="164"/>
    </location>
</feature>
<dbReference type="InterPro" id="IPR036259">
    <property type="entry name" value="MFS_trans_sf"/>
</dbReference>
<feature type="transmembrane region" description="Helical" evidence="6">
    <location>
        <begin position="304"/>
        <end position="329"/>
    </location>
</feature>
<sequence length="531" mass="57109">MTLNPSPTEESPLLSETRRDPKKTTTTTGRGRWWTARLQVTSPRGIVLILASSLVTISTAGALVVVPTMRILEDILCHRFYGDARGGGDAGGEIDERLCKVDSVQSELALLNGLITTLEAAVGFAFAFPYGILADKIGRKPVFLLAMLGVTLTMIMNFSVLRFWRTIPVHLIIFTSLFEVIGGGSPVTLAVIYSIAADVELPADRASAFFLMALAALLGSLIGPPVSSRLMETSSPWVPLLMALALLPVGTSLIFFIPETLKAKADADEDVPEGQSSLSGLKTHLKNTVAQLLESFTMLRSRSLAIIIVTFVASYPLVIGKTQFFLQYFSKRFGWSLAQTGYLLSIRGLVSVFVLLVALPGLSKLLLSPRLPFRFPAAKKDLVLVQSSAALAMAGMLLLGTPATPTVFMGIGVATLGDGLAPLCRALLPAFIDPQHTSRIYTLVGMVEAIGTMFAGPALAYFFTLGMKLGGPWLGLPYFWLASICALVGVAFGFVDLATAVRKEPAEEEREEREERGERGEPVPDGDREAV</sequence>
<feature type="transmembrane region" description="Helical" evidence="6">
    <location>
        <begin position="407"/>
        <end position="428"/>
    </location>
</feature>
<feature type="compositionally biased region" description="Basic and acidic residues" evidence="5">
    <location>
        <begin position="513"/>
        <end position="531"/>
    </location>
</feature>